<dbReference type="PROSITE" id="PS50893">
    <property type="entry name" value="ABC_TRANSPORTER_2"/>
    <property type="match status" value="1"/>
</dbReference>
<dbReference type="EMBL" id="JABXXR010000004">
    <property type="protein sequence ID" value="NVN39213.1"/>
    <property type="molecule type" value="Genomic_DNA"/>
</dbReference>
<dbReference type="Pfam" id="PF00005">
    <property type="entry name" value="ABC_tran"/>
    <property type="match status" value="1"/>
</dbReference>
<evidence type="ECO:0000256" key="2">
    <source>
        <dbReference type="ARBA" id="ARBA00022448"/>
    </source>
</evidence>
<dbReference type="SMART" id="SM00382">
    <property type="entry name" value="AAA"/>
    <property type="match status" value="1"/>
</dbReference>
<dbReference type="GO" id="GO:0005524">
    <property type="term" value="F:ATP binding"/>
    <property type="evidence" value="ECO:0007669"/>
    <property type="project" value="UniProtKB-KW"/>
</dbReference>
<dbReference type="InterPro" id="IPR027417">
    <property type="entry name" value="P-loop_NTPase"/>
</dbReference>
<accession>A0A850P898</accession>
<dbReference type="PANTHER" id="PTHR42788:SF19">
    <property type="entry name" value="ALIPHATIC SULFONATES IMPORT ATP-BINDING PROTEIN SSUB 2"/>
    <property type="match status" value="1"/>
</dbReference>
<organism evidence="6 7">
    <name type="scientific">Ameyamaea chiangmaiensis</name>
    <dbReference type="NCBI Taxonomy" id="442969"/>
    <lineage>
        <taxon>Bacteria</taxon>
        <taxon>Pseudomonadati</taxon>
        <taxon>Pseudomonadota</taxon>
        <taxon>Alphaproteobacteria</taxon>
        <taxon>Acetobacterales</taxon>
        <taxon>Acetobacteraceae</taxon>
        <taxon>Ameyamaea</taxon>
    </lineage>
</organism>
<gene>
    <name evidence="6" type="ORF">HUK82_01350</name>
</gene>
<dbReference type="Gene3D" id="3.40.50.300">
    <property type="entry name" value="P-loop containing nucleotide triphosphate hydrolases"/>
    <property type="match status" value="1"/>
</dbReference>
<sequence length="246" mass="26393">MFAGRSSDAPRGLAPISLNIAAGDFVTLLGPSGCGKSTLLKLAANLLEPDSGHVRWWGRGFVDAGLAGHRVTLVPQDATLMPWRSVAANVRLPLDLERLPRAQADAKVDQALRKVGLESVAALRPSALSGGMRMRVSIARALAAGPELLLMDEPFAALDELTRTALDTEMVHLCERSGLTTLFVTHSIAEAAFLSTRVIVMAADPGRIFAEYPVDPAGPRDEDFRLSDRFASICRDLTRLLAEAAR</sequence>
<name>A0A850P898_9PROT</name>
<evidence type="ECO:0000256" key="3">
    <source>
        <dbReference type="ARBA" id="ARBA00022741"/>
    </source>
</evidence>
<comment type="similarity">
    <text evidence="1">Belongs to the ABC transporter superfamily.</text>
</comment>
<dbReference type="InterPro" id="IPR003593">
    <property type="entry name" value="AAA+_ATPase"/>
</dbReference>
<evidence type="ECO:0000256" key="4">
    <source>
        <dbReference type="ARBA" id="ARBA00022840"/>
    </source>
</evidence>
<protein>
    <submittedName>
        <fullName evidence="6">ABC transporter ATP-binding protein</fullName>
    </submittedName>
</protein>
<dbReference type="InterPro" id="IPR050166">
    <property type="entry name" value="ABC_transporter_ATP-bind"/>
</dbReference>
<dbReference type="InterPro" id="IPR003439">
    <property type="entry name" value="ABC_transporter-like_ATP-bd"/>
</dbReference>
<dbReference type="InterPro" id="IPR017871">
    <property type="entry name" value="ABC_transporter-like_CS"/>
</dbReference>
<keyword evidence="7" id="KW-1185">Reference proteome</keyword>
<dbReference type="RefSeq" id="WP_176612239.1">
    <property type="nucleotide sequence ID" value="NZ_JABXXR010000004.1"/>
</dbReference>
<proteinExistence type="inferred from homology"/>
<reference evidence="6 7" key="1">
    <citation type="submission" date="2020-06" db="EMBL/GenBank/DDBJ databases">
        <title>Description of novel acetic acid bacteria.</title>
        <authorList>
            <person name="Sombolestani A."/>
        </authorList>
    </citation>
    <scope>NUCLEOTIDE SEQUENCE [LARGE SCALE GENOMIC DNA]</scope>
    <source>
        <strain evidence="6 7">LMG 27010</strain>
    </source>
</reference>
<keyword evidence="3" id="KW-0547">Nucleotide-binding</keyword>
<evidence type="ECO:0000313" key="6">
    <source>
        <dbReference type="EMBL" id="NVN39213.1"/>
    </source>
</evidence>
<feature type="domain" description="ABC transporter" evidence="5">
    <location>
        <begin position="4"/>
        <end position="228"/>
    </location>
</feature>
<evidence type="ECO:0000313" key="7">
    <source>
        <dbReference type="Proteomes" id="UP000585665"/>
    </source>
</evidence>
<dbReference type="GO" id="GO:0016887">
    <property type="term" value="F:ATP hydrolysis activity"/>
    <property type="evidence" value="ECO:0007669"/>
    <property type="project" value="InterPro"/>
</dbReference>
<dbReference type="PANTHER" id="PTHR42788">
    <property type="entry name" value="TAURINE IMPORT ATP-BINDING PROTEIN-RELATED"/>
    <property type="match status" value="1"/>
</dbReference>
<evidence type="ECO:0000256" key="1">
    <source>
        <dbReference type="ARBA" id="ARBA00005417"/>
    </source>
</evidence>
<comment type="caution">
    <text evidence="6">The sequence shown here is derived from an EMBL/GenBank/DDBJ whole genome shotgun (WGS) entry which is preliminary data.</text>
</comment>
<dbReference type="SUPFAM" id="SSF52540">
    <property type="entry name" value="P-loop containing nucleoside triphosphate hydrolases"/>
    <property type="match status" value="1"/>
</dbReference>
<keyword evidence="4 6" id="KW-0067">ATP-binding</keyword>
<dbReference type="AlphaFoldDB" id="A0A850P898"/>
<evidence type="ECO:0000259" key="5">
    <source>
        <dbReference type="PROSITE" id="PS50893"/>
    </source>
</evidence>
<dbReference type="PROSITE" id="PS00211">
    <property type="entry name" value="ABC_TRANSPORTER_1"/>
    <property type="match status" value="1"/>
</dbReference>
<dbReference type="Proteomes" id="UP000585665">
    <property type="component" value="Unassembled WGS sequence"/>
</dbReference>
<keyword evidence="2" id="KW-0813">Transport</keyword>